<accession>A0A7S9DW93</accession>
<dbReference type="KEGG" id="smaa:IT774_13540"/>
<keyword evidence="3" id="KW-1185">Reference proteome</keyword>
<organism evidence="2 3">
    <name type="scientific">Salinimonas marina</name>
    <dbReference type="NCBI Taxonomy" id="2785918"/>
    <lineage>
        <taxon>Bacteria</taxon>
        <taxon>Pseudomonadati</taxon>
        <taxon>Pseudomonadota</taxon>
        <taxon>Gammaproteobacteria</taxon>
        <taxon>Alteromonadales</taxon>
        <taxon>Alteromonadaceae</taxon>
        <taxon>Alteromonas/Salinimonas group</taxon>
        <taxon>Salinimonas</taxon>
    </lineage>
</organism>
<dbReference type="GO" id="GO:0016740">
    <property type="term" value="F:transferase activity"/>
    <property type="evidence" value="ECO:0007669"/>
    <property type="project" value="UniProtKB-KW"/>
</dbReference>
<dbReference type="RefSeq" id="WP_195810230.1">
    <property type="nucleotide sequence ID" value="NZ_CP064795.1"/>
</dbReference>
<sequence>MKHVYHKDWRGNFGDDLNIPFFKDVLGSHYLNNGKKFYGIGTLLNNVHGKITDSIIFGSGYGYGEALNIDVGSVDIIGVRGPLTAEKLEIAEDKVIGDPALYLPYLEKFNKLELNEEKIVVALHHTTCELWDFEGYEDEDIKFLDPASDIYTYIAHIKSAKFVITESLHGAIVAAAYRKPFLPLSLYVNLEMKKWQDFYRSLNIDNSSIINLEKPAVPSLRYIATRGKFKKFLEPRRKGVAINEEYMKKIKSIILSNDKELVLVEEGQLEIMKERFEAAISEYFSRY</sequence>
<dbReference type="AlphaFoldDB" id="A0A7S9DW93"/>
<gene>
    <name evidence="2" type="ORF">IT774_13540</name>
</gene>
<feature type="domain" description="Polysaccharide pyruvyl transferase" evidence="1">
    <location>
        <begin position="27"/>
        <end position="185"/>
    </location>
</feature>
<dbReference type="Proteomes" id="UP000595095">
    <property type="component" value="Chromosome"/>
</dbReference>
<dbReference type="InterPro" id="IPR007345">
    <property type="entry name" value="Polysacch_pyruvyl_Trfase"/>
</dbReference>
<proteinExistence type="predicted"/>
<evidence type="ECO:0000259" key="1">
    <source>
        <dbReference type="Pfam" id="PF04230"/>
    </source>
</evidence>
<keyword evidence="2" id="KW-0808">Transferase</keyword>
<reference evidence="2 3" key="1">
    <citation type="submission" date="2020-11" db="EMBL/GenBank/DDBJ databases">
        <title>Complete genome sequence for Salinimonas sp. strain G2-b.</title>
        <authorList>
            <person name="Park S.-J."/>
        </authorList>
    </citation>
    <scope>NUCLEOTIDE SEQUENCE [LARGE SCALE GENOMIC DNA]</scope>
    <source>
        <strain evidence="2 3">G2-b</strain>
    </source>
</reference>
<evidence type="ECO:0000313" key="2">
    <source>
        <dbReference type="EMBL" id="QPG05139.1"/>
    </source>
</evidence>
<protein>
    <submittedName>
        <fullName evidence="2">Polysaccharide pyruvyl transferase family protein</fullName>
    </submittedName>
</protein>
<name>A0A7S9DW93_9ALTE</name>
<dbReference type="EMBL" id="CP064795">
    <property type="protein sequence ID" value="QPG05139.1"/>
    <property type="molecule type" value="Genomic_DNA"/>
</dbReference>
<dbReference type="Pfam" id="PF04230">
    <property type="entry name" value="PS_pyruv_trans"/>
    <property type="match status" value="1"/>
</dbReference>
<evidence type="ECO:0000313" key="3">
    <source>
        <dbReference type="Proteomes" id="UP000595095"/>
    </source>
</evidence>